<feature type="domain" description="MnmC-like methyltransferase" evidence="1">
    <location>
        <begin position="144"/>
        <end position="239"/>
    </location>
</feature>
<dbReference type="Proteomes" id="UP000273516">
    <property type="component" value="Unassembled WGS sequence"/>
</dbReference>
<proteinExistence type="predicted"/>
<keyword evidence="3" id="KW-1185">Reference proteome</keyword>
<dbReference type="SUPFAM" id="SSF53335">
    <property type="entry name" value="S-adenosyl-L-methionine-dependent methyltransferases"/>
    <property type="match status" value="1"/>
</dbReference>
<dbReference type="GO" id="GO:0016645">
    <property type="term" value="F:oxidoreductase activity, acting on the CH-NH group of donors"/>
    <property type="evidence" value="ECO:0007669"/>
    <property type="project" value="InterPro"/>
</dbReference>
<dbReference type="RefSeq" id="WP_122112602.1">
    <property type="nucleotide sequence ID" value="NZ_QOKZ01000004.1"/>
</dbReference>
<evidence type="ECO:0000313" key="3">
    <source>
        <dbReference type="Proteomes" id="UP000273516"/>
    </source>
</evidence>
<comment type="caution">
    <text evidence="2">The sequence shown here is derived from an EMBL/GenBank/DDBJ whole genome shotgun (WGS) entry which is preliminary data.</text>
</comment>
<dbReference type="AlphaFoldDB" id="A0A3M0MBZ0"/>
<organism evidence="2 3">
    <name type="scientific">Paracoccus alkanivorans</name>
    <dbReference type="NCBI Taxonomy" id="2116655"/>
    <lineage>
        <taxon>Bacteria</taxon>
        <taxon>Pseudomonadati</taxon>
        <taxon>Pseudomonadota</taxon>
        <taxon>Alphaproteobacteria</taxon>
        <taxon>Rhodobacterales</taxon>
        <taxon>Paracoccaceae</taxon>
        <taxon>Paracoccus</taxon>
    </lineage>
</organism>
<dbReference type="PANTHER" id="PTHR39963">
    <property type="entry name" value="SLL0983 PROTEIN"/>
    <property type="match status" value="1"/>
</dbReference>
<protein>
    <submittedName>
        <fullName evidence="2">FAD-dependent oxidoreductase</fullName>
    </submittedName>
</protein>
<evidence type="ECO:0000313" key="2">
    <source>
        <dbReference type="EMBL" id="RMC34825.1"/>
    </source>
</evidence>
<dbReference type="InterPro" id="IPR008471">
    <property type="entry name" value="MnmC-like_methylTransf"/>
</dbReference>
<accession>A0A3M0MBZ0</accession>
<dbReference type="GO" id="GO:0004808">
    <property type="term" value="F:tRNA (5-methylaminomethyl-2-thiouridylate)(34)-methyltransferase activity"/>
    <property type="evidence" value="ECO:0007669"/>
    <property type="project" value="InterPro"/>
</dbReference>
<dbReference type="OrthoDB" id="9786494at2"/>
<dbReference type="EMBL" id="QOKZ01000004">
    <property type="protein sequence ID" value="RMC34825.1"/>
    <property type="molecule type" value="Genomic_DNA"/>
</dbReference>
<dbReference type="PANTHER" id="PTHR39963:SF1">
    <property type="entry name" value="MNMC-LIKE METHYLTRANSFERASE DOMAIN-CONTAINING PROTEIN"/>
    <property type="match status" value="1"/>
</dbReference>
<gene>
    <name evidence="2" type="ORF">C9E81_12065</name>
</gene>
<sequence length="242" mass="25801">MPSNSKPPSSLSKYLGGPGAEPPAIAGCDEPVLEWREGGVPVATRFDDPYFSLAGGLAETRHVFLTGNDLPARLRPGFHVAELGFGTGLNCLALAAITQAPVAMTSFEAFPMSLPQLEQAHAAFPELAGLAAQLRAGWGQQVIPVGQVELRMIEGDVRKTLPQWQGCADAWFLDGFSPAKNPEMWSGELMTEVGRHTAPGGSFATYTAAGNVRRSLEAAGFTVERRPGFGRKRHMSIGRMPG</sequence>
<dbReference type="InterPro" id="IPR029063">
    <property type="entry name" value="SAM-dependent_MTases_sf"/>
</dbReference>
<dbReference type="NCBIfam" id="NF033855">
    <property type="entry name" value="tRNA_MNMC2"/>
    <property type="match status" value="1"/>
</dbReference>
<dbReference type="InterPro" id="IPR047785">
    <property type="entry name" value="tRNA_MNMC2"/>
</dbReference>
<name>A0A3M0MBZ0_9RHOB</name>
<dbReference type="Pfam" id="PF05430">
    <property type="entry name" value="Methyltransf_30"/>
    <property type="match status" value="1"/>
</dbReference>
<evidence type="ECO:0000259" key="1">
    <source>
        <dbReference type="Pfam" id="PF05430"/>
    </source>
</evidence>
<dbReference type="Gene3D" id="3.40.50.150">
    <property type="entry name" value="Vaccinia Virus protein VP39"/>
    <property type="match status" value="1"/>
</dbReference>
<reference evidence="2 3" key="1">
    <citation type="submission" date="2018-07" db="EMBL/GenBank/DDBJ databases">
        <authorList>
            <person name="Zhang Y."/>
            <person name="Wang L."/>
            <person name="Ma S."/>
        </authorList>
    </citation>
    <scope>NUCLEOTIDE SEQUENCE [LARGE SCALE GENOMIC DNA]</scope>
    <source>
        <strain evidence="2 3">4-2</strain>
    </source>
</reference>